<name>A0A7C9J436_9ACTN</name>
<feature type="region of interest" description="Disordered" evidence="1">
    <location>
        <begin position="1"/>
        <end position="52"/>
    </location>
</feature>
<dbReference type="AlphaFoldDB" id="A0A7C9J436"/>
<protein>
    <submittedName>
        <fullName evidence="2">Uncharacterized protein</fullName>
    </submittedName>
</protein>
<dbReference type="EMBL" id="WXEW01000005">
    <property type="protein sequence ID" value="NAS23905.1"/>
    <property type="molecule type" value="Genomic_DNA"/>
</dbReference>
<comment type="caution">
    <text evidence="2">The sequence shown here is derived from an EMBL/GenBank/DDBJ whole genome shotgun (WGS) entry which is preliminary data.</text>
</comment>
<accession>A0A7C9J436</accession>
<evidence type="ECO:0000256" key="1">
    <source>
        <dbReference type="SAM" id="MobiDB-lite"/>
    </source>
</evidence>
<organism evidence="2 3">
    <name type="scientific">Herbidospora solisilvae</name>
    <dbReference type="NCBI Taxonomy" id="2696284"/>
    <lineage>
        <taxon>Bacteria</taxon>
        <taxon>Bacillati</taxon>
        <taxon>Actinomycetota</taxon>
        <taxon>Actinomycetes</taxon>
        <taxon>Streptosporangiales</taxon>
        <taxon>Streptosporangiaceae</taxon>
        <taxon>Herbidospora</taxon>
    </lineage>
</organism>
<sequence>MRTQAGQAVGQLRGRIREQADTQSRGAAQGVRTWTDDLTTMTDGGKPDSPVHGVLRQVAGTGHKAADYLENRGIGGAASDA</sequence>
<dbReference type="Proteomes" id="UP000479526">
    <property type="component" value="Unassembled WGS sequence"/>
</dbReference>
<dbReference type="RefSeq" id="WP_161481108.1">
    <property type="nucleotide sequence ID" value="NZ_WXEW01000005.1"/>
</dbReference>
<evidence type="ECO:0000313" key="2">
    <source>
        <dbReference type="EMBL" id="NAS23905.1"/>
    </source>
</evidence>
<proteinExistence type="predicted"/>
<evidence type="ECO:0000313" key="3">
    <source>
        <dbReference type="Proteomes" id="UP000479526"/>
    </source>
</evidence>
<gene>
    <name evidence="2" type="ORF">GT755_19675</name>
</gene>
<reference evidence="2 3" key="1">
    <citation type="submission" date="2020-01" db="EMBL/GenBank/DDBJ databases">
        <title>Herbidospora sp. NEAU-GS84 nov., a novel actinomycete isolated from soil.</title>
        <authorList>
            <person name="Han L."/>
        </authorList>
    </citation>
    <scope>NUCLEOTIDE SEQUENCE [LARGE SCALE GENOMIC DNA]</scope>
    <source>
        <strain evidence="2 3">NEAU-GS84</strain>
    </source>
</reference>
<keyword evidence="3" id="KW-1185">Reference proteome</keyword>